<protein>
    <recommendedName>
        <fullName evidence="1">Putative amidase domain-containing protein</fullName>
    </recommendedName>
</protein>
<organism evidence="2 3">
    <name type="scientific">Cryobacterium algoricola</name>
    <dbReference type="NCBI Taxonomy" id="1259183"/>
    <lineage>
        <taxon>Bacteria</taxon>
        <taxon>Bacillati</taxon>
        <taxon>Actinomycetota</taxon>
        <taxon>Actinomycetes</taxon>
        <taxon>Micrococcales</taxon>
        <taxon>Microbacteriaceae</taxon>
        <taxon>Cryobacterium</taxon>
    </lineage>
</organism>
<reference evidence="2 3" key="1">
    <citation type="submission" date="2019-03" db="EMBL/GenBank/DDBJ databases">
        <title>Genomics of glacier-inhabiting Cryobacterium strains.</title>
        <authorList>
            <person name="Liu Q."/>
            <person name="Xin Y.-H."/>
        </authorList>
    </citation>
    <scope>NUCLEOTIDE SEQUENCE [LARGE SCALE GENOMIC DNA]</scope>
    <source>
        <strain evidence="2 3">MDB2-B</strain>
    </source>
</reference>
<dbReference type="Proteomes" id="UP000297608">
    <property type="component" value="Unassembled WGS sequence"/>
</dbReference>
<feature type="domain" description="Putative amidase" evidence="1">
    <location>
        <begin position="6"/>
        <end position="145"/>
    </location>
</feature>
<keyword evidence="3" id="KW-1185">Reference proteome</keyword>
<dbReference type="PANTHER" id="PTHR40032:SF1">
    <property type="entry name" value="EXPORTED PROTEIN"/>
    <property type="match status" value="1"/>
</dbReference>
<evidence type="ECO:0000313" key="3">
    <source>
        <dbReference type="Proteomes" id="UP000297608"/>
    </source>
</evidence>
<proteinExistence type="predicted"/>
<dbReference type="InterPro" id="IPR024301">
    <property type="entry name" value="Amidase_6"/>
</dbReference>
<comment type="caution">
    <text evidence="2">The sequence shown here is derived from an EMBL/GenBank/DDBJ whole genome shotgun (WGS) entry which is preliminary data.</text>
</comment>
<name>A0ABY2ID99_9MICO</name>
<gene>
    <name evidence="2" type="ORF">E3O44_10820</name>
</gene>
<evidence type="ECO:0000313" key="2">
    <source>
        <dbReference type="EMBL" id="TFB87576.1"/>
    </source>
</evidence>
<sequence>MSLGASRTAVANYALTYWENHNPAYRSIPDNCTNVVSQALAAGGWSQVDGYYTQNNAWWYDAILPIQTYTWVNAEDLYQFGNVNANRFHRTDYLEPYLAGDIAFFQWYTEQSDRMDHAAVITWVDASGMPYFTENSNDHVNKSSAAMLAEHPINDVWSAYDI</sequence>
<dbReference type="PANTHER" id="PTHR40032">
    <property type="entry name" value="EXPORTED PROTEIN-RELATED"/>
    <property type="match status" value="1"/>
</dbReference>
<dbReference type="EMBL" id="SOFG01000011">
    <property type="protein sequence ID" value="TFB87576.1"/>
    <property type="molecule type" value="Genomic_DNA"/>
</dbReference>
<evidence type="ECO:0000259" key="1">
    <source>
        <dbReference type="Pfam" id="PF12671"/>
    </source>
</evidence>
<accession>A0ABY2ID99</accession>
<dbReference type="Pfam" id="PF12671">
    <property type="entry name" value="Amidase_6"/>
    <property type="match status" value="1"/>
</dbReference>